<dbReference type="Gene3D" id="1.10.287.1490">
    <property type="match status" value="1"/>
</dbReference>
<dbReference type="STRING" id="1344416.A0A139AL68"/>
<evidence type="ECO:0000313" key="5">
    <source>
        <dbReference type="EMBL" id="KXS17536.1"/>
    </source>
</evidence>
<evidence type="ECO:0000256" key="2">
    <source>
        <dbReference type="ARBA" id="ARBA00009415"/>
    </source>
</evidence>
<comment type="similarity">
    <text evidence="2">Belongs to the IFT57 family.</text>
</comment>
<dbReference type="OMA" id="VHAHDQD"/>
<reference evidence="5 6" key="1">
    <citation type="journal article" date="2015" name="Genome Biol. Evol.">
        <title>Phylogenomic analyses indicate that early fungi evolved digesting cell walls of algal ancestors of land plants.</title>
        <authorList>
            <person name="Chang Y."/>
            <person name="Wang S."/>
            <person name="Sekimoto S."/>
            <person name="Aerts A.L."/>
            <person name="Choi C."/>
            <person name="Clum A."/>
            <person name="LaButti K.M."/>
            <person name="Lindquist E.A."/>
            <person name="Yee Ngan C."/>
            <person name="Ohm R.A."/>
            <person name="Salamov A.A."/>
            <person name="Grigoriev I.V."/>
            <person name="Spatafora J.W."/>
            <person name="Berbee M.L."/>
        </authorList>
    </citation>
    <scope>NUCLEOTIDE SEQUENCE [LARGE SCALE GENOMIC DNA]</scope>
    <source>
        <strain evidence="5 6">JEL478</strain>
    </source>
</reference>
<name>A0A139AL68_GONPJ</name>
<dbReference type="Proteomes" id="UP000070544">
    <property type="component" value="Unassembled WGS sequence"/>
</dbReference>
<dbReference type="EMBL" id="KQ965746">
    <property type="protein sequence ID" value="KXS17536.1"/>
    <property type="molecule type" value="Genomic_DNA"/>
</dbReference>
<dbReference type="GO" id="GO:0042073">
    <property type="term" value="P:intraciliary transport"/>
    <property type="evidence" value="ECO:0007669"/>
    <property type="project" value="TreeGrafter"/>
</dbReference>
<dbReference type="PANTHER" id="PTHR16011:SF0">
    <property type="entry name" value="INTRAFLAGELLAR TRANSPORT PROTEIN 57 HOMOLOG"/>
    <property type="match status" value="1"/>
</dbReference>
<protein>
    <recommendedName>
        <fullName evidence="7">Intraflagellar transport protein 57</fullName>
    </recommendedName>
</protein>
<dbReference type="GO" id="GO:0005929">
    <property type="term" value="C:cilium"/>
    <property type="evidence" value="ECO:0007669"/>
    <property type="project" value="UniProtKB-SubCell"/>
</dbReference>
<dbReference type="GO" id="GO:0030992">
    <property type="term" value="C:intraciliary transport particle B"/>
    <property type="evidence" value="ECO:0007669"/>
    <property type="project" value="TreeGrafter"/>
</dbReference>
<accession>A0A139AL68</accession>
<dbReference type="OrthoDB" id="423881at2759"/>
<dbReference type="AlphaFoldDB" id="A0A139AL68"/>
<keyword evidence="6" id="KW-1185">Reference proteome</keyword>
<evidence type="ECO:0000256" key="4">
    <source>
        <dbReference type="ARBA" id="ARBA00023273"/>
    </source>
</evidence>
<dbReference type="Pfam" id="PF10498">
    <property type="entry name" value="IFT57"/>
    <property type="match status" value="1"/>
</dbReference>
<comment type="subcellular location">
    <subcellularLocation>
        <location evidence="1">Cell projection</location>
        <location evidence="1">Cilium</location>
    </subcellularLocation>
</comment>
<evidence type="ECO:0008006" key="7">
    <source>
        <dbReference type="Google" id="ProtNLM"/>
    </source>
</evidence>
<dbReference type="PANTHER" id="PTHR16011">
    <property type="entry name" value="IFT57/HIPPI"/>
    <property type="match status" value="1"/>
</dbReference>
<dbReference type="GO" id="GO:0005815">
    <property type="term" value="C:microtubule organizing center"/>
    <property type="evidence" value="ECO:0007669"/>
    <property type="project" value="TreeGrafter"/>
</dbReference>
<keyword evidence="4" id="KW-0966">Cell projection</keyword>
<evidence type="ECO:0000256" key="1">
    <source>
        <dbReference type="ARBA" id="ARBA00004138"/>
    </source>
</evidence>
<evidence type="ECO:0000313" key="6">
    <source>
        <dbReference type="Proteomes" id="UP000070544"/>
    </source>
</evidence>
<dbReference type="GO" id="GO:0005794">
    <property type="term" value="C:Golgi apparatus"/>
    <property type="evidence" value="ECO:0007669"/>
    <property type="project" value="TreeGrafter"/>
</dbReference>
<sequence length="380" mass="42705">MDLVLDKLRLLNYVKGFCRPRKFPPITRAYFVIPAANLNEQFFYFTSLFCWLANRAGVSMEEPQQFDDPNATAAILINVLKSLNITFDYGPMKLKQPYGPAIAYVLNGLTDKALQSSGFTFKRPLHKNDDYPEEAEVDVEAEVTTDAIDEQIIASVDNETDDTESSHLTLPGRMYVHAYIDLRGPPDSQMTSKADPTLWHSEVERVTPSLKILIPNDNKDWRAHLEQMKTTEQAITSSFSDAKSQLSRLHNEISTSLEKISSREKYINAQFGSQANEYRVISEQISDVKQKLNIANSTVGGLADELARVTEDLDAMKARMDEIGSGMTDSKPLINIKQALIRIKAEIKQFDLRIGVINHQVFAHRLAQRGTSGPYQAAMA</sequence>
<proteinExistence type="inferred from homology"/>
<organism evidence="5 6">
    <name type="scientific">Gonapodya prolifera (strain JEL478)</name>
    <name type="common">Monoblepharis prolifera</name>
    <dbReference type="NCBI Taxonomy" id="1344416"/>
    <lineage>
        <taxon>Eukaryota</taxon>
        <taxon>Fungi</taxon>
        <taxon>Fungi incertae sedis</taxon>
        <taxon>Chytridiomycota</taxon>
        <taxon>Chytridiomycota incertae sedis</taxon>
        <taxon>Monoblepharidomycetes</taxon>
        <taxon>Monoblepharidales</taxon>
        <taxon>Gonapodyaceae</taxon>
        <taxon>Gonapodya</taxon>
    </lineage>
</organism>
<keyword evidence="3" id="KW-0969">Cilium</keyword>
<dbReference type="GO" id="GO:1905515">
    <property type="term" value="P:non-motile cilium assembly"/>
    <property type="evidence" value="ECO:0007669"/>
    <property type="project" value="TreeGrafter"/>
</dbReference>
<gene>
    <name evidence="5" type="ORF">M427DRAFT_96950</name>
</gene>
<dbReference type="InterPro" id="IPR019530">
    <property type="entry name" value="Intra-flagellar_transport_57"/>
</dbReference>
<evidence type="ECO:0000256" key="3">
    <source>
        <dbReference type="ARBA" id="ARBA00023069"/>
    </source>
</evidence>